<accession>A0A061EZ12</accession>
<dbReference type="AlphaFoldDB" id="A0A061EZ12"/>
<sequence>MIDLPLAFSNGNKQIVRCCVRVWINNSRRQTVAGKHLTASESTRDTLACCLLKTNKCQMVQQSPTSQGQQPVE</sequence>
<reference evidence="1 2" key="1">
    <citation type="journal article" date="2013" name="Genome Biol.">
        <title>The genome sequence of the most widely cultivated cacao type and its use to identify candidate genes regulating pod color.</title>
        <authorList>
            <person name="Motamayor J.C."/>
            <person name="Mockaitis K."/>
            <person name="Schmutz J."/>
            <person name="Haiminen N."/>
            <person name="Iii D.L."/>
            <person name="Cornejo O."/>
            <person name="Findley S.D."/>
            <person name="Zheng P."/>
            <person name="Utro F."/>
            <person name="Royaert S."/>
            <person name="Saski C."/>
            <person name="Jenkins J."/>
            <person name="Podicheti R."/>
            <person name="Zhao M."/>
            <person name="Scheffler B.E."/>
            <person name="Stack J.C."/>
            <person name="Feltus F.A."/>
            <person name="Mustiga G.M."/>
            <person name="Amores F."/>
            <person name="Phillips W."/>
            <person name="Marelli J.P."/>
            <person name="May G.D."/>
            <person name="Shapiro H."/>
            <person name="Ma J."/>
            <person name="Bustamante C.D."/>
            <person name="Schnell R.J."/>
            <person name="Main D."/>
            <person name="Gilbert D."/>
            <person name="Parida L."/>
            <person name="Kuhn D.N."/>
        </authorList>
    </citation>
    <scope>NUCLEOTIDE SEQUENCE [LARGE SCALE GENOMIC DNA]</scope>
    <source>
        <strain evidence="2">cv. Matina 1-6</strain>
    </source>
</reference>
<dbReference type="EMBL" id="CM001883">
    <property type="protein sequence ID" value="EOY09903.1"/>
    <property type="molecule type" value="Genomic_DNA"/>
</dbReference>
<proteinExistence type="predicted"/>
<evidence type="ECO:0000313" key="1">
    <source>
        <dbReference type="EMBL" id="EOY09903.1"/>
    </source>
</evidence>
<name>A0A061EZ12_THECC</name>
<evidence type="ECO:0000313" key="2">
    <source>
        <dbReference type="Proteomes" id="UP000026915"/>
    </source>
</evidence>
<protein>
    <submittedName>
        <fullName evidence="1">Uncharacterized protein</fullName>
    </submittedName>
</protein>
<dbReference type="Proteomes" id="UP000026915">
    <property type="component" value="Chromosome 5"/>
</dbReference>
<keyword evidence="2" id="KW-1185">Reference proteome</keyword>
<dbReference type="Gramene" id="EOY09903">
    <property type="protein sequence ID" value="EOY09903"/>
    <property type="gene ID" value="TCM_025270"/>
</dbReference>
<organism evidence="1 2">
    <name type="scientific">Theobroma cacao</name>
    <name type="common">Cacao</name>
    <name type="synonym">Cocoa</name>
    <dbReference type="NCBI Taxonomy" id="3641"/>
    <lineage>
        <taxon>Eukaryota</taxon>
        <taxon>Viridiplantae</taxon>
        <taxon>Streptophyta</taxon>
        <taxon>Embryophyta</taxon>
        <taxon>Tracheophyta</taxon>
        <taxon>Spermatophyta</taxon>
        <taxon>Magnoliopsida</taxon>
        <taxon>eudicotyledons</taxon>
        <taxon>Gunneridae</taxon>
        <taxon>Pentapetalae</taxon>
        <taxon>rosids</taxon>
        <taxon>malvids</taxon>
        <taxon>Malvales</taxon>
        <taxon>Malvaceae</taxon>
        <taxon>Byttnerioideae</taxon>
        <taxon>Theobroma</taxon>
    </lineage>
</organism>
<dbReference type="HOGENOM" id="CLU_2709836_0_0_1"/>
<dbReference type="InParanoid" id="A0A061EZ12"/>
<gene>
    <name evidence="1" type="ORF">TCM_025270</name>
</gene>